<dbReference type="Proteomes" id="UP000470470">
    <property type="component" value="Unassembled WGS sequence"/>
</dbReference>
<organism evidence="3 4">
    <name type="scientific">Goekera deserti</name>
    <dbReference type="NCBI Taxonomy" id="2497753"/>
    <lineage>
        <taxon>Bacteria</taxon>
        <taxon>Bacillati</taxon>
        <taxon>Actinomycetota</taxon>
        <taxon>Actinomycetes</taxon>
        <taxon>Geodermatophilales</taxon>
        <taxon>Geodermatophilaceae</taxon>
        <taxon>Goekera</taxon>
    </lineage>
</organism>
<evidence type="ECO:0000256" key="1">
    <source>
        <dbReference type="SAM" id="MobiDB-lite"/>
    </source>
</evidence>
<feature type="transmembrane region" description="Helical" evidence="2">
    <location>
        <begin position="122"/>
        <end position="144"/>
    </location>
</feature>
<sequence length="488" mass="50307">MTTLTLITLAVVIYGTCATNRYPTALALGGGTPVGAALVAGDTAVPTFYAVALGVPIGLFVRLLRRTRRGERTAGPPTPGVVALLLFTATSISVTLLAPLLFPGIRVLAPDGSVARLTPGVVSTSNIAQIVYLLLGVAVVLFLARSPGATPQVIGVVTGVVTLLSFGKLLSQLGGLPFPEFFFDNSPAFSFVDAAPGGQVRFRGILSEPAGLAGSSLVTIAYMSSRAVRVHGWHRVGAIAMAVIAAVMAVLSTSTTFIVAGLLLLGLAAGSAAVRIVLRAGRVSALTVTLGCLITMAGAYLLPIVAGFITTAINDKVGSSSYDERSGADARSYEIVRETYGLGVGLGAHRPSSFVAALLSTTGVLGTLLFVLAVGTLIWRASRVDAYRPVIWALVALLLTKVLAGPDLADTSGILWISLGLLARAARLRADRPGTAGAPGPRVRQPTLRTGQDDRLGAGPAGWSVGRERLPAAGRHVDPPDVVHRHAR</sequence>
<keyword evidence="2" id="KW-1133">Transmembrane helix</keyword>
<dbReference type="EMBL" id="JAAGWK010000020">
    <property type="protein sequence ID" value="NEL55060.1"/>
    <property type="molecule type" value="Genomic_DNA"/>
</dbReference>
<keyword evidence="4" id="KW-1185">Reference proteome</keyword>
<feature type="region of interest" description="Disordered" evidence="1">
    <location>
        <begin position="432"/>
        <end position="488"/>
    </location>
</feature>
<protein>
    <submittedName>
        <fullName evidence="3">Uncharacterized protein</fullName>
    </submittedName>
</protein>
<reference evidence="3 4" key="1">
    <citation type="submission" date="2020-02" db="EMBL/GenBank/DDBJ databases">
        <title>The whole genome sequence of CPCC 205119.</title>
        <authorList>
            <person name="Jiang Z."/>
        </authorList>
    </citation>
    <scope>NUCLEOTIDE SEQUENCE [LARGE SCALE GENOMIC DNA]</scope>
    <source>
        <strain evidence="3 4">CPCC 205119</strain>
    </source>
</reference>
<feature type="transmembrane region" description="Helical" evidence="2">
    <location>
        <begin position="290"/>
        <end position="313"/>
    </location>
</feature>
<keyword evidence="2" id="KW-0812">Transmembrane</keyword>
<feature type="compositionally biased region" description="Basic and acidic residues" evidence="1">
    <location>
        <begin position="466"/>
        <end position="488"/>
    </location>
</feature>
<feature type="transmembrane region" description="Helical" evidence="2">
    <location>
        <begin position="34"/>
        <end position="61"/>
    </location>
</feature>
<feature type="transmembrane region" description="Helical" evidence="2">
    <location>
        <begin position="81"/>
        <end position="102"/>
    </location>
</feature>
<evidence type="ECO:0000256" key="2">
    <source>
        <dbReference type="SAM" id="Phobius"/>
    </source>
</evidence>
<gene>
    <name evidence="3" type="ORF">G1H19_13755</name>
</gene>
<keyword evidence="2" id="KW-0472">Membrane</keyword>
<dbReference type="RefSeq" id="WP_152729399.1">
    <property type="nucleotide sequence ID" value="NZ_JAABOZ010000003.1"/>
</dbReference>
<name>A0A7K3WH65_9ACTN</name>
<feature type="transmembrane region" description="Helical" evidence="2">
    <location>
        <begin position="354"/>
        <end position="379"/>
    </location>
</feature>
<comment type="caution">
    <text evidence="3">The sequence shown here is derived from an EMBL/GenBank/DDBJ whole genome shotgun (WGS) entry which is preliminary data.</text>
</comment>
<feature type="transmembrane region" description="Helical" evidence="2">
    <location>
        <begin position="257"/>
        <end position="278"/>
    </location>
</feature>
<dbReference type="AlphaFoldDB" id="A0A7K3WH65"/>
<evidence type="ECO:0000313" key="4">
    <source>
        <dbReference type="Proteomes" id="UP000470470"/>
    </source>
</evidence>
<proteinExistence type="predicted"/>
<accession>A0A7K3WH65</accession>
<feature type="transmembrane region" description="Helical" evidence="2">
    <location>
        <begin position="232"/>
        <end position="251"/>
    </location>
</feature>
<evidence type="ECO:0000313" key="3">
    <source>
        <dbReference type="EMBL" id="NEL55060.1"/>
    </source>
</evidence>